<dbReference type="EMBL" id="UYJE01004150">
    <property type="protein sequence ID" value="VDI25471.1"/>
    <property type="molecule type" value="Genomic_DNA"/>
</dbReference>
<proteinExistence type="predicted"/>
<reference evidence="2" key="1">
    <citation type="submission" date="2018-11" db="EMBL/GenBank/DDBJ databases">
        <authorList>
            <person name="Alioto T."/>
            <person name="Alioto T."/>
        </authorList>
    </citation>
    <scope>NUCLEOTIDE SEQUENCE</scope>
</reference>
<dbReference type="EMBL" id="UYJE01004150">
    <property type="protein sequence ID" value="VDI25470.1"/>
    <property type="molecule type" value="Genomic_DNA"/>
</dbReference>
<dbReference type="OrthoDB" id="1161823at2759"/>
<dbReference type="PANTHER" id="PTHR40112">
    <property type="entry name" value="H2HPP ISOMERASE"/>
    <property type="match status" value="1"/>
</dbReference>
<comment type="caution">
    <text evidence="2">The sequence shown here is derived from an EMBL/GenBank/DDBJ whole genome shotgun (WGS) entry which is preliminary data.</text>
</comment>
<organism evidence="2 3">
    <name type="scientific">Mytilus galloprovincialis</name>
    <name type="common">Mediterranean mussel</name>
    <dbReference type="NCBI Taxonomy" id="29158"/>
    <lineage>
        <taxon>Eukaryota</taxon>
        <taxon>Metazoa</taxon>
        <taxon>Spiralia</taxon>
        <taxon>Lophotrochozoa</taxon>
        <taxon>Mollusca</taxon>
        <taxon>Bivalvia</taxon>
        <taxon>Autobranchia</taxon>
        <taxon>Pteriomorphia</taxon>
        <taxon>Mytilida</taxon>
        <taxon>Mytiloidea</taxon>
        <taxon>Mytilidae</taxon>
        <taxon>Mytilinae</taxon>
        <taxon>Mytilus</taxon>
    </lineage>
</organism>
<protein>
    <recommendedName>
        <fullName evidence="1">Cupin type-2 domain-containing protein</fullName>
    </recommendedName>
</protein>
<dbReference type="Pfam" id="PF07883">
    <property type="entry name" value="Cupin_2"/>
    <property type="match status" value="1"/>
</dbReference>
<dbReference type="InterPro" id="IPR011051">
    <property type="entry name" value="RmlC_Cupin_sf"/>
</dbReference>
<keyword evidence="3" id="KW-1185">Reference proteome</keyword>
<dbReference type="Gene3D" id="2.60.120.10">
    <property type="entry name" value="Jelly Rolls"/>
    <property type="match status" value="1"/>
</dbReference>
<dbReference type="PANTHER" id="PTHR40112:SF1">
    <property type="entry name" value="H2HPP ISOMERASE"/>
    <property type="match status" value="1"/>
</dbReference>
<dbReference type="InterPro" id="IPR052535">
    <property type="entry name" value="Bacilysin_H2HPP_isomerase"/>
</dbReference>
<dbReference type="InterPro" id="IPR014710">
    <property type="entry name" value="RmlC-like_jellyroll"/>
</dbReference>
<dbReference type="SUPFAM" id="SSF51182">
    <property type="entry name" value="RmlC-like cupins"/>
    <property type="match status" value="1"/>
</dbReference>
<feature type="domain" description="Cupin type-2" evidence="1">
    <location>
        <begin position="39"/>
        <end position="104"/>
    </location>
</feature>
<sequence length="107" mass="12261">MSCQQKINIEKWNSRIDGELSSENMEKKLRFQGYSFVKYCFQPGTDFPDHTHEVSKKDAIISGIFLFSMYGQTVVLEPGDIVKVPKHTIHNARVVGSENVIFYDSTK</sequence>
<evidence type="ECO:0000259" key="1">
    <source>
        <dbReference type="Pfam" id="PF07883"/>
    </source>
</evidence>
<dbReference type="AlphaFoldDB" id="A0A8B6DUP5"/>
<evidence type="ECO:0000313" key="2">
    <source>
        <dbReference type="EMBL" id="VDI25471.1"/>
    </source>
</evidence>
<dbReference type="Proteomes" id="UP000596742">
    <property type="component" value="Unassembled WGS sequence"/>
</dbReference>
<gene>
    <name evidence="2" type="ORF">MGAL_10B041993</name>
</gene>
<name>A0A8B6DUP5_MYTGA</name>
<evidence type="ECO:0000313" key="3">
    <source>
        <dbReference type="Proteomes" id="UP000596742"/>
    </source>
</evidence>
<dbReference type="InterPro" id="IPR013096">
    <property type="entry name" value="Cupin_2"/>
</dbReference>
<accession>A0A8B6DUP5</accession>